<dbReference type="SUPFAM" id="SSF53335">
    <property type="entry name" value="S-adenosyl-L-methionine-dependent methyltransferases"/>
    <property type="match status" value="1"/>
</dbReference>
<evidence type="ECO:0000256" key="4">
    <source>
        <dbReference type="ARBA" id="ARBA00022679"/>
    </source>
</evidence>
<evidence type="ECO:0000256" key="9">
    <source>
        <dbReference type="PROSITE-ProRule" id="PRU01016"/>
    </source>
</evidence>
<keyword evidence="4 9" id="KW-0808">Transferase</keyword>
<dbReference type="EC" id="2.1.1.37" evidence="2"/>
<keyword evidence="6" id="KW-0677">Repeat</keyword>
<evidence type="ECO:0000256" key="5">
    <source>
        <dbReference type="ARBA" id="ARBA00022691"/>
    </source>
</evidence>
<evidence type="ECO:0000256" key="3">
    <source>
        <dbReference type="ARBA" id="ARBA00022603"/>
    </source>
</evidence>
<comment type="similarity">
    <text evidence="9 10">Belongs to the class I-like SAM-binding methyltransferase superfamily. C5-methyltransferase family.</text>
</comment>
<keyword evidence="5 9" id="KW-0949">S-adenosyl-L-methionine</keyword>
<feature type="active site" evidence="9">
    <location>
        <position position="8"/>
    </location>
</feature>
<dbReference type="AlphaFoldDB" id="A0A915L4Y7"/>
<dbReference type="InterPro" id="IPR001525">
    <property type="entry name" value="C5_MeTfrase"/>
</dbReference>
<keyword evidence="8" id="KW-0539">Nucleus</keyword>
<dbReference type="PANTHER" id="PTHR10629">
    <property type="entry name" value="CYTOSINE-SPECIFIC METHYLTRANSFERASE"/>
    <property type="match status" value="1"/>
</dbReference>
<evidence type="ECO:0000313" key="12">
    <source>
        <dbReference type="WBParaSite" id="nRc.2.0.1.t46145-RA"/>
    </source>
</evidence>
<dbReference type="PRINTS" id="PR00105">
    <property type="entry name" value="C5METTRFRASE"/>
</dbReference>
<dbReference type="InterPro" id="IPR029063">
    <property type="entry name" value="SAM-dependent_MTases_sf"/>
</dbReference>
<evidence type="ECO:0000256" key="2">
    <source>
        <dbReference type="ARBA" id="ARBA00011975"/>
    </source>
</evidence>
<accession>A0A915L4Y7</accession>
<evidence type="ECO:0000256" key="7">
    <source>
        <dbReference type="ARBA" id="ARBA00023125"/>
    </source>
</evidence>
<reference evidence="12" key="1">
    <citation type="submission" date="2022-11" db="UniProtKB">
        <authorList>
            <consortium name="WormBaseParasite"/>
        </authorList>
    </citation>
    <scope>IDENTIFICATION</scope>
</reference>
<protein>
    <recommendedName>
        <fullName evidence="2">DNA (cytosine-5-)-methyltransferase</fullName>
        <ecNumber evidence="2">2.1.1.37</ecNumber>
    </recommendedName>
</protein>
<dbReference type="InterPro" id="IPR050390">
    <property type="entry name" value="C5-Methyltransferase"/>
</dbReference>
<evidence type="ECO:0000256" key="8">
    <source>
        <dbReference type="ARBA" id="ARBA00023242"/>
    </source>
</evidence>
<keyword evidence="3 9" id="KW-0489">Methyltransferase</keyword>
<dbReference type="GO" id="GO:0032259">
    <property type="term" value="P:methylation"/>
    <property type="evidence" value="ECO:0007669"/>
    <property type="project" value="UniProtKB-KW"/>
</dbReference>
<dbReference type="PROSITE" id="PS51679">
    <property type="entry name" value="SAM_MT_C5"/>
    <property type="match status" value="1"/>
</dbReference>
<dbReference type="WBParaSite" id="nRc.2.0.1.t46145-RA">
    <property type="protein sequence ID" value="nRc.2.0.1.t46145-RA"/>
    <property type="gene ID" value="nRc.2.0.1.g46145"/>
</dbReference>
<dbReference type="Gene3D" id="3.40.50.150">
    <property type="entry name" value="Vaccinia Virus protein VP39"/>
    <property type="match status" value="1"/>
</dbReference>
<keyword evidence="7" id="KW-0238">DNA-binding</keyword>
<dbReference type="FunFam" id="3.40.50.150:FF:000108">
    <property type="entry name" value="DNA (cytosine-5)-methyltransferase"/>
    <property type="match status" value="1"/>
</dbReference>
<comment type="subcellular location">
    <subcellularLocation>
        <location evidence="1">Nucleus</location>
    </subcellularLocation>
</comment>
<dbReference type="NCBIfam" id="TIGR00675">
    <property type="entry name" value="dcm"/>
    <property type="match status" value="1"/>
</dbReference>
<evidence type="ECO:0000256" key="1">
    <source>
        <dbReference type="ARBA" id="ARBA00004123"/>
    </source>
</evidence>
<proteinExistence type="inferred from homology"/>
<dbReference type="GO" id="GO:0005634">
    <property type="term" value="C:nucleus"/>
    <property type="evidence" value="ECO:0007669"/>
    <property type="project" value="UniProtKB-SubCell"/>
</dbReference>
<dbReference type="GO" id="GO:0003677">
    <property type="term" value="F:DNA binding"/>
    <property type="evidence" value="ECO:0007669"/>
    <property type="project" value="UniProtKB-KW"/>
</dbReference>
<dbReference type="FunFam" id="3.90.120.10:FF:000001">
    <property type="entry name" value="DNA (cytosine-5)-methyltransferase"/>
    <property type="match status" value="1"/>
</dbReference>
<dbReference type="Pfam" id="PF00145">
    <property type="entry name" value="DNA_methylase"/>
    <property type="match status" value="1"/>
</dbReference>
<evidence type="ECO:0000313" key="11">
    <source>
        <dbReference type="Proteomes" id="UP000887565"/>
    </source>
</evidence>
<dbReference type="OMA" id="CGIFMNG"/>
<dbReference type="Proteomes" id="UP000887565">
    <property type="component" value="Unplaced"/>
</dbReference>
<dbReference type="GO" id="GO:0003886">
    <property type="term" value="F:DNA (cytosine-5-)-methyltransferase activity"/>
    <property type="evidence" value="ECO:0007669"/>
    <property type="project" value="UniProtKB-EC"/>
</dbReference>
<evidence type="ECO:0000256" key="6">
    <source>
        <dbReference type="ARBA" id="ARBA00022737"/>
    </source>
</evidence>
<dbReference type="GO" id="GO:0044027">
    <property type="term" value="P:negative regulation of gene expression via chromosomal CpG island methylation"/>
    <property type="evidence" value="ECO:0007669"/>
    <property type="project" value="TreeGrafter"/>
</dbReference>
<name>A0A915L4Y7_ROMCU</name>
<keyword evidence="11" id="KW-1185">Reference proteome</keyword>
<dbReference type="PANTHER" id="PTHR10629:SF52">
    <property type="entry name" value="DNA (CYTOSINE-5)-METHYLTRANSFERASE 1"/>
    <property type="match status" value="1"/>
</dbReference>
<dbReference type="Gene3D" id="3.90.120.10">
    <property type="entry name" value="DNA Methylase, subunit A, domain 2"/>
    <property type="match status" value="1"/>
</dbReference>
<evidence type="ECO:0000256" key="10">
    <source>
        <dbReference type="RuleBase" id="RU000416"/>
    </source>
</evidence>
<sequence length="399" mass="45244">MLVGGPPCQGFSGMNRFSNEDYSRYKNSLIITFFGFVDILRPRFVIMENVRAFVSNNSGMVLKLSLRAFQRMGYQVQFGVLQAGSYGVPQSRRRVIITAAAPSDKLPSYPLPTHCFQESGLSLSVKVDDVLFQHKNHQLFVGGSAPLEIVRVEDAFSDLPSIEYAKVENADAILSLKACNEANNKIYSYSSPKPLSFYQKLMRIDGVSEVTDHVCKIMSALIYERIKHIPQSPDADWRDLPNKDYVITYYDNSNTKQTLHIRKLIYEYNYNDALGRKVGVCPCFDKKECYFQENTLIPFCLPHTGDRFNQWRGLYGRVDYNGFVSTVVTNPEPMGKQGRVLHPFENRIISVRECARVQGFPDNFRFSGSITDKYRQIGNAVPPPLATALGREFVKVLSS</sequence>
<organism evidence="11 12">
    <name type="scientific">Romanomermis culicivorax</name>
    <name type="common">Nematode worm</name>
    <dbReference type="NCBI Taxonomy" id="13658"/>
    <lineage>
        <taxon>Eukaryota</taxon>
        <taxon>Metazoa</taxon>
        <taxon>Ecdysozoa</taxon>
        <taxon>Nematoda</taxon>
        <taxon>Enoplea</taxon>
        <taxon>Dorylaimia</taxon>
        <taxon>Mermithida</taxon>
        <taxon>Mermithoidea</taxon>
        <taxon>Mermithidae</taxon>
        <taxon>Romanomermis</taxon>
    </lineage>
</organism>